<evidence type="ECO:0000256" key="1">
    <source>
        <dbReference type="SAM" id="Coils"/>
    </source>
</evidence>
<keyword evidence="4" id="KW-1185">Reference proteome</keyword>
<dbReference type="VEuPathDB" id="FungiDB:MFRU_005g02480"/>
<evidence type="ECO:0000313" key="4">
    <source>
        <dbReference type="Proteomes" id="UP000322873"/>
    </source>
</evidence>
<organism evidence="3 4">
    <name type="scientific">Monilinia fructicola</name>
    <name type="common">Brown rot fungus</name>
    <name type="synonym">Ciboria fructicola</name>
    <dbReference type="NCBI Taxonomy" id="38448"/>
    <lineage>
        <taxon>Eukaryota</taxon>
        <taxon>Fungi</taxon>
        <taxon>Dikarya</taxon>
        <taxon>Ascomycota</taxon>
        <taxon>Pezizomycotina</taxon>
        <taxon>Leotiomycetes</taxon>
        <taxon>Helotiales</taxon>
        <taxon>Sclerotiniaceae</taxon>
        <taxon>Monilinia</taxon>
    </lineage>
</organism>
<gene>
    <name evidence="3" type="ORF">EYC84_002440</name>
</gene>
<evidence type="ECO:0000313" key="3">
    <source>
        <dbReference type="EMBL" id="KAA8570108.1"/>
    </source>
</evidence>
<comment type="caution">
    <text evidence="3">The sequence shown here is derived from an EMBL/GenBank/DDBJ whole genome shotgun (WGS) entry which is preliminary data.</text>
</comment>
<reference evidence="3 4" key="1">
    <citation type="submission" date="2019-06" db="EMBL/GenBank/DDBJ databases">
        <title>Genome Sequence of the Brown Rot Fungal Pathogen Monilinia fructicola.</title>
        <authorList>
            <person name="De Miccolis Angelini R.M."/>
            <person name="Landi L."/>
            <person name="Abate D."/>
            <person name="Pollastro S."/>
            <person name="Romanazzi G."/>
            <person name="Faretra F."/>
        </authorList>
    </citation>
    <scope>NUCLEOTIDE SEQUENCE [LARGE SCALE GENOMIC DNA]</scope>
    <source>
        <strain evidence="3 4">Mfrc123</strain>
    </source>
</reference>
<sequence length="240" mass="27691">MLKFPLFLLSICGGSVKCELDMPKMDGEKKRKYKIPYITAPKVESGREFYNSEEELFLQDDECRTSSLHSKNVDGSRSKDRLYYDSESSDYVSIKKAKFSATTFPQTRQSAVFKLSSSPHRYEQHERDLPKRLAKLKSAIENLSDDWDSIMRAPEVSMMDLLQEKIEKRDVNISELKGKIAATDALHKEIEEKDATILELKEENAKLKEDLAQQVDKVKVFEQWKCFMKSTLDLEASEAK</sequence>
<dbReference type="AlphaFoldDB" id="A0A5M9JKT1"/>
<dbReference type="OrthoDB" id="3548920at2759"/>
<feature type="coiled-coil region" evidence="1">
    <location>
        <begin position="173"/>
        <end position="217"/>
    </location>
</feature>
<evidence type="ECO:0000256" key="2">
    <source>
        <dbReference type="SAM" id="SignalP"/>
    </source>
</evidence>
<dbReference type="Proteomes" id="UP000322873">
    <property type="component" value="Unassembled WGS sequence"/>
</dbReference>
<name>A0A5M9JKT1_MONFR</name>
<protein>
    <recommendedName>
        <fullName evidence="5">Autophagy-related protein 16 domain-containing protein</fullName>
    </recommendedName>
</protein>
<evidence type="ECO:0008006" key="5">
    <source>
        <dbReference type="Google" id="ProtNLM"/>
    </source>
</evidence>
<dbReference type="EMBL" id="VICG01000007">
    <property type="protein sequence ID" value="KAA8570108.1"/>
    <property type="molecule type" value="Genomic_DNA"/>
</dbReference>
<keyword evidence="2" id="KW-0732">Signal</keyword>
<feature type="chain" id="PRO_5024466869" description="Autophagy-related protein 16 domain-containing protein" evidence="2">
    <location>
        <begin position="19"/>
        <end position="240"/>
    </location>
</feature>
<keyword evidence="1" id="KW-0175">Coiled coil</keyword>
<feature type="signal peptide" evidence="2">
    <location>
        <begin position="1"/>
        <end position="18"/>
    </location>
</feature>
<proteinExistence type="predicted"/>
<accession>A0A5M9JKT1</accession>